<reference evidence="1" key="2">
    <citation type="submission" date="2012-06" db="EMBL/GenBank/DDBJ databases">
        <authorList>
            <person name="Yu Y."/>
            <person name="Currie J."/>
            <person name="Lomeli R."/>
            <person name="Angelova A."/>
            <person name="Collura K."/>
            <person name="Wissotski M."/>
            <person name="Campos D."/>
            <person name="Kudrna D."/>
            <person name="Golser W."/>
            <person name="Ashely E."/>
            <person name="Descour A."/>
            <person name="Fernandes J."/>
            <person name="Soderlund C."/>
            <person name="Walbot V."/>
        </authorList>
    </citation>
    <scope>NUCLEOTIDE SEQUENCE</scope>
    <source>
        <strain evidence="1">B73</strain>
    </source>
</reference>
<name>C0PI97_MAIZE</name>
<protein>
    <submittedName>
        <fullName evidence="1">Uncharacterized protein</fullName>
    </submittedName>
</protein>
<reference evidence="1" key="1">
    <citation type="journal article" date="2009" name="PLoS Genet.">
        <title>Sequencing, mapping, and analysis of 27,455 maize full-length cDNAs.</title>
        <authorList>
            <person name="Soderlund C."/>
            <person name="Descour A."/>
            <person name="Kudrna D."/>
            <person name="Bomhoff M."/>
            <person name="Boyd L."/>
            <person name="Currie J."/>
            <person name="Angelova A."/>
            <person name="Collura K."/>
            <person name="Wissotski M."/>
            <person name="Ashley E."/>
            <person name="Morrow D."/>
            <person name="Fernandes J."/>
            <person name="Walbot V."/>
            <person name="Yu Y."/>
        </authorList>
    </citation>
    <scope>NUCLEOTIDE SEQUENCE</scope>
    <source>
        <strain evidence="1">B73</strain>
    </source>
</reference>
<proteinExistence type="evidence at transcript level"/>
<dbReference type="EMBL" id="BT068016">
    <property type="protein sequence ID" value="ACN34913.1"/>
    <property type="molecule type" value="mRNA"/>
</dbReference>
<sequence length="63" mass="6993">MTLAWRASPILVLDSSVLRRLVQQLHLVVGTTSLRTIIISRSHGLVPTCHRDKGVSSSLDNWT</sequence>
<organism evidence="1">
    <name type="scientific">Zea mays</name>
    <name type="common">Maize</name>
    <dbReference type="NCBI Taxonomy" id="4577"/>
    <lineage>
        <taxon>Eukaryota</taxon>
        <taxon>Viridiplantae</taxon>
        <taxon>Streptophyta</taxon>
        <taxon>Embryophyta</taxon>
        <taxon>Tracheophyta</taxon>
        <taxon>Spermatophyta</taxon>
        <taxon>Magnoliopsida</taxon>
        <taxon>Liliopsida</taxon>
        <taxon>Poales</taxon>
        <taxon>Poaceae</taxon>
        <taxon>PACMAD clade</taxon>
        <taxon>Panicoideae</taxon>
        <taxon>Andropogonodae</taxon>
        <taxon>Andropogoneae</taxon>
        <taxon>Tripsacinae</taxon>
        <taxon>Zea</taxon>
    </lineage>
</organism>
<evidence type="ECO:0000313" key="1">
    <source>
        <dbReference type="EMBL" id="ACN34913.1"/>
    </source>
</evidence>
<accession>C0PI97</accession>
<dbReference type="AlphaFoldDB" id="C0PI97"/>